<evidence type="ECO:0000256" key="1">
    <source>
        <dbReference type="SAM" id="MobiDB-lite"/>
    </source>
</evidence>
<feature type="region of interest" description="Disordered" evidence="1">
    <location>
        <begin position="1"/>
        <end position="26"/>
    </location>
</feature>
<gene>
    <name evidence="2" type="ORF">JJQ90_14255</name>
</gene>
<proteinExistence type="predicted"/>
<organism evidence="2 3">
    <name type="scientific">Falsiroseomonas oleicola</name>
    <dbReference type="NCBI Taxonomy" id="2801474"/>
    <lineage>
        <taxon>Bacteria</taxon>
        <taxon>Pseudomonadati</taxon>
        <taxon>Pseudomonadota</taxon>
        <taxon>Alphaproteobacteria</taxon>
        <taxon>Acetobacterales</taxon>
        <taxon>Roseomonadaceae</taxon>
        <taxon>Falsiroseomonas</taxon>
    </lineage>
</organism>
<evidence type="ECO:0000313" key="3">
    <source>
        <dbReference type="Proteomes" id="UP000689967"/>
    </source>
</evidence>
<protein>
    <recommendedName>
        <fullName evidence="4">DUF2934 domain-containing protein</fullName>
    </recommendedName>
</protein>
<comment type="caution">
    <text evidence="2">The sequence shown here is derived from an EMBL/GenBank/DDBJ whole genome shotgun (WGS) entry which is preliminary data.</text>
</comment>
<evidence type="ECO:0008006" key="4">
    <source>
        <dbReference type="Google" id="ProtNLM"/>
    </source>
</evidence>
<sequence length="85" mass="9241">MAKTPDKTQAKPVAQPPLTEGQRAYEAKRAAKAGLSLDKWLAEKERLRRADEAAAAKQAAEVAKAAPEAKGWLGRLLDRAHKPIK</sequence>
<dbReference type="Proteomes" id="UP000689967">
    <property type="component" value="Unassembled WGS sequence"/>
</dbReference>
<dbReference type="EMBL" id="JAERQM010000004">
    <property type="protein sequence ID" value="MBU8544880.1"/>
    <property type="molecule type" value="Genomic_DNA"/>
</dbReference>
<keyword evidence="3" id="KW-1185">Reference proteome</keyword>
<accession>A0ABS6H847</accession>
<evidence type="ECO:0000313" key="2">
    <source>
        <dbReference type="EMBL" id="MBU8544880.1"/>
    </source>
</evidence>
<dbReference type="RefSeq" id="WP_216876510.1">
    <property type="nucleotide sequence ID" value="NZ_JAERQM010000004.1"/>
</dbReference>
<reference evidence="2 3" key="1">
    <citation type="submission" date="2021-01" db="EMBL/GenBank/DDBJ databases">
        <title>Roseomonas sp. nov, a bacterium isolated from an oil production mixture in Yumen Oilfield.</title>
        <authorList>
            <person name="Wu D."/>
        </authorList>
    </citation>
    <scope>NUCLEOTIDE SEQUENCE [LARGE SCALE GENOMIC DNA]</scope>
    <source>
        <strain evidence="2 3">ROY-5-3</strain>
    </source>
</reference>
<name>A0ABS6H847_9PROT</name>